<name>A0A8J5I5Z9_ZINOF</name>
<proteinExistence type="predicted"/>
<keyword evidence="2" id="KW-1185">Reference proteome</keyword>
<protein>
    <submittedName>
        <fullName evidence="1">Uncharacterized protein</fullName>
    </submittedName>
</protein>
<dbReference type="PANTHER" id="PTHR33052">
    <property type="entry name" value="DUF4228 DOMAIN PROTEIN-RELATED"/>
    <property type="match status" value="1"/>
</dbReference>
<accession>A0A8J5I5Z9</accession>
<evidence type="ECO:0000313" key="1">
    <source>
        <dbReference type="EMBL" id="KAG6536544.1"/>
    </source>
</evidence>
<dbReference type="Pfam" id="PF14009">
    <property type="entry name" value="PADRE"/>
    <property type="match status" value="1"/>
</dbReference>
<evidence type="ECO:0000313" key="2">
    <source>
        <dbReference type="Proteomes" id="UP000734854"/>
    </source>
</evidence>
<dbReference type="AlphaFoldDB" id="A0A8J5I5Z9"/>
<dbReference type="Proteomes" id="UP000734854">
    <property type="component" value="Unassembled WGS sequence"/>
</dbReference>
<comment type="caution">
    <text evidence="1">The sequence shown here is derived from an EMBL/GenBank/DDBJ whole genome shotgun (WGS) entry which is preliminary data.</text>
</comment>
<reference evidence="1 2" key="1">
    <citation type="submission" date="2020-08" db="EMBL/GenBank/DDBJ databases">
        <title>Plant Genome Project.</title>
        <authorList>
            <person name="Zhang R.-G."/>
        </authorList>
    </citation>
    <scope>NUCLEOTIDE SEQUENCE [LARGE SCALE GENOMIC DNA]</scope>
    <source>
        <tissue evidence="1">Rhizome</tissue>
    </source>
</reference>
<dbReference type="EMBL" id="JACMSC010000001">
    <property type="protein sequence ID" value="KAG6536544.1"/>
    <property type="molecule type" value="Genomic_DNA"/>
</dbReference>
<sequence>MRPPGYLSRYCNGSGEMERRAGLSGCREKEVVSVETVSLSAVDQQQKNSVVRIVFAGGMVEMYGGAVSAQLVMEKYPGLCLAKPDVFQRPHESVVSPRARLLPGQKFYLVPRSTLIKLRRNVSREDKQLENRILHEEDIDCRDDDYSICSAKDFYDSICSAKDFYASKENWVECFMKKLENAKEMQERSMEMPNFIPRSKKLRPRIGLLGGWQPSLSPVQELSP</sequence>
<organism evidence="1 2">
    <name type="scientific">Zingiber officinale</name>
    <name type="common">Ginger</name>
    <name type="synonym">Amomum zingiber</name>
    <dbReference type="NCBI Taxonomy" id="94328"/>
    <lineage>
        <taxon>Eukaryota</taxon>
        <taxon>Viridiplantae</taxon>
        <taxon>Streptophyta</taxon>
        <taxon>Embryophyta</taxon>
        <taxon>Tracheophyta</taxon>
        <taxon>Spermatophyta</taxon>
        <taxon>Magnoliopsida</taxon>
        <taxon>Liliopsida</taxon>
        <taxon>Zingiberales</taxon>
        <taxon>Zingiberaceae</taxon>
        <taxon>Zingiber</taxon>
    </lineage>
</organism>
<dbReference type="InterPro" id="IPR025322">
    <property type="entry name" value="PADRE_dom"/>
</dbReference>
<gene>
    <name evidence="1" type="ORF">ZIOFF_001602</name>
</gene>